<dbReference type="EMBL" id="BMAO01025430">
    <property type="protein sequence ID" value="GFR02554.1"/>
    <property type="molecule type" value="Genomic_DNA"/>
</dbReference>
<name>A0A8X6HGC7_TRICU</name>
<dbReference type="AlphaFoldDB" id="A0A8X6HGC7"/>
<keyword evidence="2" id="KW-1185">Reference proteome</keyword>
<gene>
    <name evidence="1" type="ORF">TNCT_546631</name>
</gene>
<comment type="caution">
    <text evidence="1">The sequence shown here is derived from an EMBL/GenBank/DDBJ whole genome shotgun (WGS) entry which is preliminary data.</text>
</comment>
<organism evidence="1 2">
    <name type="scientific">Trichonephila clavata</name>
    <name type="common">Joro spider</name>
    <name type="synonym">Nephila clavata</name>
    <dbReference type="NCBI Taxonomy" id="2740835"/>
    <lineage>
        <taxon>Eukaryota</taxon>
        <taxon>Metazoa</taxon>
        <taxon>Ecdysozoa</taxon>
        <taxon>Arthropoda</taxon>
        <taxon>Chelicerata</taxon>
        <taxon>Arachnida</taxon>
        <taxon>Araneae</taxon>
        <taxon>Araneomorphae</taxon>
        <taxon>Entelegynae</taxon>
        <taxon>Araneoidea</taxon>
        <taxon>Nephilidae</taxon>
        <taxon>Trichonephila</taxon>
    </lineage>
</organism>
<proteinExistence type="predicted"/>
<dbReference type="Proteomes" id="UP000887116">
    <property type="component" value="Unassembled WGS sequence"/>
</dbReference>
<protein>
    <submittedName>
        <fullName evidence="1">Uncharacterized protein</fullName>
    </submittedName>
</protein>
<evidence type="ECO:0000313" key="2">
    <source>
        <dbReference type="Proteomes" id="UP000887116"/>
    </source>
</evidence>
<reference evidence="1" key="1">
    <citation type="submission" date="2020-07" db="EMBL/GenBank/DDBJ databases">
        <title>Multicomponent nature underlies the extraordinary mechanical properties of spider dragline silk.</title>
        <authorList>
            <person name="Kono N."/>
            <person name="Nakamura H."/>
            <person name="Mori M."/>
            <person name="Yoshida Y."/>
            <person name="Ohtoshi R."/>
            <person name="Malay A.D."/>
            <person name="Moran D.A.P."/>
            <person name="Tomita M."/>
            <person name="Numata K."/>
            <person name="Arakawa K."/>
        </authorList>
    </citation>
    <scope>NUCLEOTIDE SEQUENCE</scope>
</reference>
<accession>A0A8X6HGC7</accession>
<evidence type="ECO:0000313" key="1">
    <source>
        <dbReference type="EMBL" id="GFR02554.1"/>
    </source>
</evidence>
<sequence length="83" mass="9142">MTSLLACGGSNDPFYLSRSQATPPAFLIGSPVPPDQPCSQVCFSHCLIQFKSLDNLSLSLTRYPPNRRQVMDAFAGNFITFKK</sequence>